<evidence type="ECO:0000313" key="2">
    <source>
        <dbReference type="EMBL" id="KAJ7377851.1"/>
    </source>
</evidence>
<dbReference type="EMBL" id="MU826372">
    <property type="protein sequence ID" value="KAJ7377851.1"/>
    <property type="molecule type" value="Genomic_DNA"/>
</dbReference>
<evidence type="ECO:0000256" key="1">
    <source>
        <dbReference type="SAM" id="MobiDB-lite"/>
    </source>
</evidence>
<keyword evidence="3" id="KW-1185">Reference proteome</keyword>
<feature type="compositionally biased region" description="Polar residues" evidence="1">
    <location>
        <begin position="8"/>
        <end position="22"/>
    </location>
</feature>
<organism evidence="2 3">
    <name type="scientific">Desmophyllum pertusum</name>
    <dbReference type="NCBI Taxonomy" id="174260"/>
    <lineage>
        <taxon>Eukaryota</taxon>
        <taxon>Metazoa</taxon>
        <taxon>Cnidaria</taxon>
        <taxon>Anthozoa</taxon>
        <taxon>Hexacorallia</taxon>
        <taxon>Scleractinia</taxon>
        <taxon>Caryophylliina</taxon>
        <taxon>Caryophylliidae</taxon>
        <taxon>Desmophyllum</taxon>
    </lineage>
</organism>
<comment type="caution">
    <text evidence="2">The sequence shown here is derived from an EMBL/GenBank/DDBJ whole genome shotgun (WGS) entry which is preliminary data.</text>
</comment>
<dbReference type="Proteomes" id="UP001163046">
    <property type="component" value="Unassembled WGS sequence"/>
</dbReference>
<reference evidence="2" key="1">
    <citation type="submission" date="2023-01" db="EMBL/GenBank/DDBJ databases">
        <title>Genome assembly of the deep-sea coral Lophelia pertusa.</title>
        <authorList>
            <person name="Herrera S."/>
            <person name="Cordes E."/>
        </authorList>
    </citation>
    <scope>NUCLEOTIDE SEQUENCE</scope>
    <source>
        <strain evidence="2">USNM1676648</strain>
        <tissue evidence="2">Polyp</tissue>
    </source>
</reference>
<accession>A0A9W9Z9V7</accession>
<gene>
    <name evidence="2" type="ORF">OS493_026421</name>
</gene>
<sequence length="87" mass="9404">MGFPFSFLKNSKLSRGTLSSGSSDEESCYAPSPVPSTSMYLYYRGLSSTPKKAFWVEYLYGRDSADSGVNAETALQTGTKPVAEDNA</sequence>
<proteinExistence type="predicted"/>
<dbReference type="AlphaFoldDB" id="A0A9W9Z9V7"/>
<feature type="region of interest" description="Disordered" evidence="1">
    <location>
        <begin position="1"/>
        <end position="32"/>
    </location>
</feature>
<name>A0A9W9Z9V7_9CNID</name>
<evidence type="ECO:0000313" key="3">
    <source>
        <dbReference type="Proteomes" id="UP001163046"/>
    </source>
</evidence>
<protein>
    <submittedName>
        <fullName evidence="2">Uncharacterized protein</fullName>
    </submittedName>
</protein>